<dbReference type="InterPro" id="IPR039424">
    <property type="entry name" value="SBP_5"/>
</dbReference>
<protein>
    <submittedName>
        <fullName evidence="5">Periplasmic oligopeptide-binding protein</fullName>
    </submittedName>
</protein>
<dbReference type="SUPFAM" id="SSF53850">
    <property type="entry name" value="Periplasmic binding protein-like II"/>
    <property type="match status" value="1"/>
</dbReference>
<keyword evidence="6" id="KW-1185">Reference proteome</keyword>
<dbReference type="EMBL" id="CASHTH010001466">
    <property type="protein sequence ID" value="CAI8015722.1"/>
    <property type="molecule type" value="Genomic_DNA"/>
</dbReference>
<evidence type="ECO:0000256" key="1">
    <source>
        <dbReference type="ARBA" id="ARBA00005695"/>
    </source>
</evidence>
<gene>
    <name evidence="5" type="ORF">GBAR_LOCUS9701</name>
</gene>
<name>A0AA35RSV4_GEOBA</name>
<sequence length="263" mass="29928">MGAVTYDCLNSHNFAINNERAPFSDPRVRRAIHLAVSRQTQIDGYTPVWEPTFVTRWIPKPSPFATDPNAILQMPGFRADKEADIAEAKRLLAEAGYPDGFETTITTWNLPTTAEVAVPLFVDELRKTLNIRADIKLVERALQSEILSKGDYDMFRNGDYSGQILDPFPMWNIYLRTGGSQNWSRYANPEFDAVLDKLALELDPFGRAELFNQGMDILDANPPFYHIGFCGHSPAWSKDVKGMSMDTRLHVLWERLDTAWLDR</sequence>
<evidence type="ECO:0000259" key="4">
    <source>
        <dbReference type="Pfam" id="PF00496"/>
    </source>
</evidence>
<dbReference type="AlphaFoldDB" id="A0AA35RSV4"/>
<keyword evidence="2" id="KW-0813">Transport</keyword>
<comment type="similarity">
    <text evidence="1">Belongs to the bacterial solute-binding protein 5 family.</text>
</comment>
<dbReference type="Proteomes" id="UP001174909">
    <property type="component" value="Unassembled WGS sequence"/>
</dbReference>
<evidence type="ECO:0000313" key="6">
    <source>
        <dbReference type="Proteomes" id="UP001174909"/>
    </source>
</evidence>
<proteinExistence type="inferred from homology"/>
<feature type="domain" description="Solute-binding protein family 5" evidence="4">
    <location>
        <begin position="10"/>
        <end position="179"/>
    </location>
</feature>
<accession>A0AA35RSV4</accession>
<evidence type="ECO:0000313" key="5">
    <source>
        <dbReference type="EMBL" id="CAI8015722.1"/>
    </source>
</evidence>
<dbReference type="PANTHER" id="PTHR30290">
    <property type="entry name" value="PERIPLASMIC BINDING COMPONENT OF ABC TRANSPORTER"/>
    <property type="match status" value="1"/>
</dbReference>
<dbReference type="GO" id="GO:1904680">
    <property type="term" value="F:peptide transmembrane transporter activity"/>
    <property type="evidence" value="ECO:0007669"/>
    <property type="project" value="TreeGrafter"/>
</dbReference>
<organism evidence="5 6">
    <name type="scientific">Geodia barretti</name>
    <name type="common">Barrett's horny sponge</name>
    <dbReference type="NCBI Taxonomy" id="519541"/>
    <lineage>
        <taxon>Eukaryota</taxon>
        <taxon>Metazoa</taxon>
        <taxon>Porifera</taxon>
        <taxon>Demospongiae</taxon>
        <taxon>Heteroscleromorpha</taxon>
        <taxon>Tetractinellida</taxon>
        <taxon>Astrophorina</taxon>
        <taxon>Geodiidae</taxon>
        <taxon>Geodia</taxon>
    </lineage>
</organism>
<comment type="caution">
    <text evidence="5">The sequence shown here is derived from an EMBL/GenBank/DDBJ whole genome shotgun (WGS) entry which is preliminary data.</text>
</comment>
<dbReference type="GO" id="GO:0015833">
    <property type="term" value="P:peptide transport"/>
    <property type="evidence" value="ECO:0007669"/>
    <property type="project" value="TreeGrafter"/>
</dbReference>
<evidence type="ECO:0000256" key="2">
    <source>
        <dbReference type="ARBA" id="ARBA00022448"/>
    </source>
</evidence>
<dbReference type="Gene3D" id="3.10.105.10">
    <property type="entry name" value="Dipeptide-binding Protein, Domain 3"/>
    <property type="match status" value="1"/>
</dbReference>
<dbReference type="InterPro" id="IPR000914">
    <property type="entry name" value="SBP_5_dom"/>
</dbReference>
<evidence type="ECO:0000256" key="3">
    <source>
        <dbReference type="ARBA" id="ARBA00022729"/>
    </source>
</evidence>
<reference evidence="5" key="1">
    <citation type="submission" date="2023-03" db="EMBL/GenBank/DDBJ databases">
        <authorList>
            <person name="Steffen K."/>
            <person name="Cardenas P."/>
        </authorList>
    </citation>
    <scope>NUCLEOTIDE SEQUENCE</scope>
</reference>
<keyword evidence="3" id="KW-0732">Signal</keyword>
<dbReference type="Pfam" id="PF00496">
    <property type="entry name" value="SBP_bac_5"/>
    <property type="match status" value="1"/>
</dbReference>
<dbReference type="PANTHER" id="PTHR30290:SF9">
    <property type="entry name" value="OLIGOPEPTIDE-BINDING PROTEIN APPA"/>
    <property type="match status" value="1"/>
</dbReference>